<proteinExistence type="predicted"/>
<keyword evidence="2" id="KW-1185">Reference proteome</keyword>
<dbReference type="AlphaFoldDB" id="A0A220UD84"/>
<dbReference type="KEGG" id="brv:CFK39_10585"/>
<dbReference type="EMBL" id="CP022316">
    <property type="protein sequence ID" value="ASK66184.1"/>
    <property type="molecule type" value="Genomic_DNA"/>
</dbReference>
<organism evidence="1 2">
    <name type="scientific">Brachybacterium avium</name>
    <dbReference type="NCBI Taxonomy" id="2017485"/>
    <lineage>
        <taxon>Bacteria</taxon>
        <taxon>Bacillati</taxon>
        <taxon>Actinomycetota</taxon>
        <taxon>Actinomycetes</taxon>
        <taxon>Micrococcales</taxon>
        <taxon>Dermabacteraceae</taxon>
        <taxon>Brachybacterium</taxon>
    </lineage>
</organism>
<name>A0A220UD84_9MICO</name>
<evidence type="ECO:0000313" key="1">
    <source>
        <dbReference type="EMBL" id="ASK66184.1"/>
    </source>
</evidence>
<protein>
    <submittedName>
        <fullName evidence="1">Uncharacterized protein</fullName>
    </submittedName>
</protein>
<gene>
    <name evidence="1" type="ORF">CFK39_10585</name>
</gene>
<reference evidence="2" key="1">
    <citation type="submission" date="2017-07" db="EMBL/GenBank/DDBJ databases">
        <title>Brachybacterium sp. VR2415.</title>
        <authorList>
            <person name="Tak E.J."/>
            <person name="Bae J.-W."/>
        </authorList>
    </citation>
    <scope>NUCLEOTIDE SEQUENCE [LARGE SCALE GENOMIC DNA]</scope>
    <source>
        <strain evidence="2">VR2415</strain>
    </source>
</reference>
<dbReference type="Proteomes" id="UP000198398">
    <property type="component" value="Chromosome"/>
</dbReference>
<accession>A0A220UD84</accession>
<evidence type="ECO:0000313" key="2">
    <source>
        <dbReference type="Proteomes" id="UP000198398"/>
    </source>
</evidence>
<sequence length="85" mass="9163">MERAARHDSTLQIVPHIAPETASPLLRTLRETDLAQDFASGLTALTAVFSALHAGKQPHVTGVFLDALENRFALVVSADALQESR</sequence>